<protein>
    <submittedName>
        <fullName evidence="9">S8 family serine peptidase</fullName>
    </submittedName>
</protein>
<dbReference type="EMBL" id="JBHUPG010000001">
    <property type="protein sequence ID" value="MFD2910419.1"/>
    <property type="molecule type" value="Genomic_DNA"/>
</dbReference>
<organism evidence="9 10">
    <name type="scientific">Jeotgalibacillus terrae</name>
    <dbReference type="NCBI Taxonomy" id="587735"/>
    <lineage>
        <taxon>Bacteria</taxon>
        <taxon>Bacillati</taxon>
        <taxon>Bacillota</taxon>
        <taxon>Bacilli</taxon>
        <taxon>Bacillales</taxon>
        <taxon>Caryophanaceae</taxon>
        <taxon>Jeotgalibacillus</taxon>
    </lineage>
</organism>
<reference evidence="10" key="1">
    <citation type="journal article" date="2019" name="Int. J. Syst. Evol. Microbiol.">
        <title>The Global Catalogue of Microorganisms (GCM) 10K type strain sequencing project: providing services to taxonomists for standard genome sequencing and annotation.</title>
        <authorList>
            <consortium name="The Broad Institute Genomics Platform"/>
            <consortium name="The Broad Institute Genome Sequencing Center for Infectious Disease"/>
            <person name="Wu L."/>
            <person name="Ma J."/>
        </authorList>
    </citation>
    <scope>NUCLEOTIDE SEQUENCE [LARGE SCALE GENOMIC DNA]</scope>
    <source>
        <strain evidence="10">KCTC 13528</strain>
    </source>
</reference>
<dbReference type="PANTHER" id="PTHR43806">
    <property type="entry name" value="PEPTIDASE S8"/>
    <property type="match status" value="1"/>
</dbReference>
<dbReference type="PROSITE" id="PS51272">
    <property type="entry name" value="SLH"/>
    <property type="match status" value="2"/>
</dbReference>
<comment type="similarity">
    <text evidence="1 5 6">Belongs to the peptidase S8 family.</text>
</comment>
<evidence type="ECO:0000256" key="3">
    <source>
        <dbReference type="ARBA" id="ARBA00022801"/>
    </source>
</evidence>
<dbReference type="PROSITE" id="PS00138">
    <property type="entry name" value="SUBTILASE_SER"/>
    <property type="match status" value="1"/>
</dbReference>
<feature type="signal peptide" evidence="7">
    <location>
        <begin position="1"/>
        <end position="25"/>
    </location>
</feature>
<feature type="chain" id="PRO_5045380171" evidence="7">
    <location>
        <begin position="26"/>
        <end position="754"/>
    </location>
</feature>
<dbReference type="InterPro" id="IPR015500">
    <property type="entry name" value="Peptidase_S8_subtilisin-rel"/>
</dbReference>
<evidence type="ECO:0000256" key="7">
    <source>
        <dbReference type="SAM" id="SignalP"/>
    </source>
</evidence>
<dbReference type="SUPFAM" id="SSF52743">
    <property type="entry name" value="Subtilisin-like"/>
    <property type="match status" value="1"/>
</dbReference>
<dbReference type="Gene3D" id="3.40.50.200">
    <property type="entry name" value="Peptidase S8/S53 domain"/>
    <property type="match status" value="1"/>
</dbReference>
<dbReference type="InterPro" id="IPR022398">
    <property type="entry name" value="Peptidase_S8_His-AS"/>
</dbReference>
<dbReference type="PROSITE" id="PS00137">
    <property type="entry name" value="SUBTILASE_HIS"/>
    <property type="match status" value="1"/>
</dbReference>
<dbReference type="PROSITE" id="PS51892">
    <property type="entry name" value="SUBTILASE"/>
    <property type="match status" value="1"/>
</dbReference>
<dbReference type="PROSITE" id="PS00136">
    <property type="entry name" value="SUBTILASE_ASP"/>
    <property type="match status" value="1"/>
</dbReference>
<sequence>MTFRLIGSILISALFLSLFAPAVSASDEEWILYFDQPEHKETVKTLLEDQLTGELPQSLLISGPVPEHPLIKRAERNVSKQANAEITPDIYIDDQWGLSAVNQSSIQELYPEAGENLLQDQPLVVNESETQTNNGEFDAQTITFSPDQKLSRISVEIDDSETLWGIEAKDQNGNLIGMNYGRFSKLDLLVSSEETITEIHLTLLDENENPSSFNVKSLIGVNNPIVAVLDSGVALHEDFCSNILYSLSKDYTKEAYSWAQDTYGHGTHVTGILASCTNNGLGTSGVFGHAPIDILPMKVLNNRGSGTDFEISQALYDAIDLNVSAVNISIAGKGKTELLKNAVIEAAIHEIPVIAAAGNYNASTEDVYPASYPTVITVSGVNQQMKRVGTSNFGWEVDLTAPGFEVLSTYIDPVYRKMNGTSMAAPFVTGAAALIKHQYPDEPLLSIRKRLFGSSKDIMSPGYDIWSGNGLVQFSPESWENTVPAVMEWMNYRPGQPYGLNEFHLLTDESLSGSQLQVFVNGREAYNGEINNSYQSIEIDAPVQPAFKMFTAITDGDQILHQEYLNLAPNAQASFTFSDTVDGYWAYEEIMQASSTGIINGYADRTFRPDSPISRKHAALMMNRLFEWDTLPSMQSSFKDIESFDFMTRHSILSASHENVLNGYENELFKPGQQLSRSQMALILFRALQIDESNSDIDLLFTDVSPENEIFSALSALVSKGIVTNQTQFRPYESISRAQFSAMMTRAQQYMNSN</sequence>
<keyword evidence="2 5" id="KW-0645">Protease</keyword>
<dbReference type="InterPro" id="IPR001119">
    <property type="entry name" value="SLH_dom"/>
</dbReference>
<keyword evidence="3 5" id="KW-0378">Hydrolase</keyword>
<feature type="active site" description="Charge relay system" evidence="5">
    <location>
        <position position="422"/>
    </location>
</feature>
<accession>A0ABW5ZBZ2</accession>
<gene>
    <name evidence="9" type="ORF">ACFS5P_00870</name>
</gene>
<keyword evidence="10" id="KW-1185">Reference proteome</keyword>
<dbReference type="InterPro" id="IPR036852">
    <property type="entry name" value="Peptidase_S8/S53_dom_sf"/>
</dbReference>
<proteinExistence type="inferred from homology"/>
<name>A0ABW5ZBZ2_9BACL</name>
<dbReference type="InterPro" id="IPR023827">
    <property type="entry name" value="Peptidase_S8_Asp-AS"/>
</dbReference>
<keyword evidence="7" id="KW-0732">Signal</keyword>
<dbReference type="PANTHER" id="PTHR43806:SF11">
    <property type="entry name" value="CEREVISIN-RELATED"/>
    <property type="match status" value="1"/>
</dbReference>
<evidence type="ECO:0000256" key="6">
    <source>
        <dbReference type="RuleBase" id="RU003355"/>
    </source>
</evidence>
<dbReference type="Pfam" id="PF00082">
    <property type="entry name" value="Peptidase_S8"/>
    <property type="match status" value="1"/>
</dbReference>
<comment type="caution">
    <text evidence="9">The sequence shown here is derived from an EMBL/GenBank/DDBJ whole genome shotgun (WGS) entry which is preliminary data.</text>
</comment>
<feature type="domain" description="SLH" evidence="8">
    <location>
        <begin position="697"/>
        <end position="754"/>
    </location>
</feature>
<dbReference type="InterPro" id="IPR050131">
    <property type="entry name" value="Peptidase_S8_subtilisin-like"/>
</dbReference>
<evidence type="ECO:0000256" key="4">
    <source>
        <dbReference type="ARBA" id="ARBA00022825"/>
    </source>
</evidence>
<evidence type="ECO:0000256" key="5">
    <source>
        <dbReference type="PROSITE-ProRule" id="PRU01240"/>
    </source>
</evidence>
<dbReference type="Proteomes" id="UP001597561">
    <property type="component" value="Unassembled WGS sequence"/>
</dbReference>
<evidence type="ECO:0000313" key="9">
    <source>
        <dbReference type="EMBL" id="MFD2910419.1"/>
    </source>
</evidence>
<evidence type="ECO:0000313" key="10">
    <source>
        <dbReference type="Proteomes" id="UP001597561"/>
    </source>
</evidence>
<evidence type="ECO:0000259" key="8">
    <source>
        <dbReference type="PROSITE" id="PS51272"/>
    </source>
</evidence>
<dbReference type="InterPro" id="IPR000209">
    <property type="entry name" value="Peptidase_S8/S53_dom"/>
</dbReference>
<dbReference type="RefSeq" id="WP_204728033.1">
    <property type="nucleotide sequence ID" value="NZ_JAFBDK010000002.1"/>
</dbReference>
<dbReference type="Pfam" id="PF00395">
    <property type="entry name" value="SLH"/>
    <property type="match status" value="3"/>
</dbReference>
<feature type="active site" description="Charge relay system" evidence="5">
    <location>
        <position position="265"/>
    </location>
</feature>
<evidence type="ECO:0000256" key="1">
    <source>
        <dbReference type="ARBA" id="ARBA00011073"/>
    </source>
</evidence>
<dbReference type="InterPro" id="IPR023828">
    <property type="entry name" value="Peptidase_S8_Ser-AS"/>
</dbReference>
<feature type="domain" description="SLH" evidence="8">
    <location>
        <begin position="573"/>
        <end position="636"/>
    </location>
</feature>
<keyword evidence="4 5" id="KW-0720">Serine protease</keyword>
<evidence type="ECO:0000256" key="2">
    <source>
        <dbReference type="ARBA" id="ARBA00022670"/>
    </source>
</evidence>
<feature type="active site" description="Charge relay system" evidence="5">
    <location>
        <position position="230"/>
    </location>
</feature>
<dbReference type="PRINTS" id="PR00723">
    <property type="entry name" value="SUBTILISIN"/>
</dbReference>